<feature type="compositionally biased region" description="Basic residues" evidence="9">
    <location>
        <begin position="559"/>
        <end position="569"/>
    </location>
</feature>
<dbReference type="Gene3D" id="4.10.280.50">
    <property type="match status" value="1"/>
</dbReference>
<dbReference type="InterPro" id="IPR010107">
    <property type="entry name" value="Glutamate_decarboxylase"/>
</dbReference>
<dbReference type="InterPro" id="IPR002129">
    <property type="entry name" value="PyrdxlP-dep_de-COase"/>
</dbReference>
<proteinExistence type="inferred from homology"/>
<protein>
    <recommendedName>
        <fullName evidence="3 8">Glutamate decarboxylase</fullName>
        <ecNumber evidence="3 8">4.1.1.15</ecNumber>
    </recommendedName>
</protein>
<evidence type="ECO:0000313" key="11">
    <source>
        <dbReference type="Proteomes" id="UP001497600"/>
    </source>
</evidence>
<keyword evidence="8" id="KW-0210">Decarboxylase</keyword>
<evidence type="ECO:0000256" key="7">
    <source>
        <dbReference type="RuleBase" id="RU000382"/>
    </source>
</evidence>
<sequence>MTLSKHINAEELEENFLKNTKKLHLTNREQYVFKYSGNNPIPKYSIPEQSSDAQQVYETMKEGLSLDGIPTLNLASFVNTEVDDIPLKLISENIVKNLADNDEYPSLIEYQQRCISILSDLWNAPKTKDASGKEVSNTVGTATTGSSEAIMLAGLALKKSWQERQKAKGKSIQEPNIIMATCAQVALEKFARYFDVENRLISITEESGHLIDVSKIKENIDENTIGIFVILGSTFTGAFEPVEQISKLLDEVEKETGIDVKIHVDGASGGFIAPFVYPHLKWDFSIDRVVSINTSGHKFGLTTAGLGWVIWRDVKHLPENLRFKLDYLGGVEETFGLNFSRPGFTVLHQYYNFITFGREGYAKIYDTCLQNARLLSNVLVESKYFDVLSVIHNPIDKDQQKATYTQPKSREHKEYAITNEQFEPGLPVVAFRFSKDIRTKYPELPQSIFSLLLRNKGFIVPNYRLSPDESEKEILRVVVRKSLSMNLLDKLIQDIIESIELLIESCETVRDVVASSKVNSDEEQHSLIYKLLLSIASNGVEDLKKVQNEHLDKPGTGHDKHKKSYRGPC</sequence>
<reference evidence="10 11" key="1">
    <citation type="submission" date="2024-01" db="EMBL/GenBank/DDBJ databases">
        <authorList>
            <consortium name="Genoscope - CEA"/>
            <person name="William W."/>
        </authorList>
    </citation>
    <scope>NUCLEOTIDE SEQUENCE [LARGE SCALE GENOMIC DNA]</scope>
    <source>
        <strain evidence="10 11">29B2s-10</strain>
    </source>
</reference>
<feature type="region of interest" description="Disordered" evidence="9">
    <location>
        <begin position="549"/>
        <end position="569"/>
    </location>
</feature>
<dbReference type="Gene3D" id="3.90.1150.160">
    <property type="match status" value="1"/>
</dbReference>
<evidence type="ECO:0000256" key="6">
    <source>
        <dbReference type="ARBA" id="ARBA00048868"/>
    </source>
</evidence>
<evidence type="ECO:0000256" key="3">
    <source>
        <dbReference type="ARBA" id="ARBA00012421"/>
    </source>
</evidence>
<accession>A0ABP0EPA0</accession>
<organism evidence="10 11">
    <name type="scientific">[Candida] anglica</name>
    <dbReference type="NCBI Taxonomy" id="148631"/>
    <lineage>
        <taxon>Eukaryota</taxon>
        <taxon>Fungi</taxon>
        <taxon>Dikarya</taxon>
        <taxon>Ascomycota</taxon>
        <taxon>Saccharomycotina</taxon>
        <taxon>Pichiomycetes</taxon>
        <taxon>Debaryomycetaceae</taxon>
        <taxon>Kurtzmaniella</taxon>
    </lineage>
</organism>
<feature type="compositionally biased region" description="Basic and acidic residues" evidence="9">
    <location>
        <begin position="549"/>
        <end position="558"/>
    </location>
</feature>
<name>A0ABP0EPA0_9ASCO</name>
<dbReference type="NCBIfam" id="TIGR01788">
    <property type="entry name" value="Glu-decarb-GAD"/>
    <property type="match status" value="1"/>
</dbReference>
<comment type="catalytic activity">
    <reaction evidence="6 8">
        <text>L-glutamate + H(+) = 4-aminobutanoate + CO2</text>
        <dbReference type="Rhea" id="RHEA:17785"/>
        <dbReference type="ChEBI" id="CHEBI:15378"/>
        <dbReference type="ChEBI" id="CHEBI:16526"/>
        <dbReference type="ChEBI" id="CHEBI:29985"/>
        <dbReference type="ChEBI" id="CHEBI:59888"/>
        <dbReference type="EC" id="4.1.1.15"/>
    </reaction>
</comment>
<keyword evidence="5 7" id="KW-0456">Lyase</keyword>
<comment type="cofactor">
    <cofactor evidence="1 7">
        <name>pyridoxal 5'-phosphate</name>
        <dbReference type="ChEBI" id="CHEBI:597326"/>
    </cofactor>
</comment>
<evidence type="ECO:0000256" key="9">
    <source>
        <dbReference type="SAM" id="MobiDB-lite"/>
    </source>
</evidence>
<keyword evidence="4 7" id="KW-0663">Pyridoxal phosphate</keyword>
<dbReference type="EMBL" id="OZ004260">
    <property type="protein sequence ID" value="CAK7921127.1"/>
    <property type="molecule type" value="Genomic_DNA"/>
</dbReference>
<evidence type="ECO:0000256" key="4">
    <source>
        <dbReference type="ARBA" id="ARBA00022898"/>
    </source>
</evidence>
<gene>
    <name evidence="10" type="ORF">CAAN4_H10484</name>
</gene>
<keyword evidence="11" id="KW-1185">Reference proteome</keyword>
<evidence type="ECO:0000256" key="8">
    <source>
        <dbReference type="RuleBase" id="RU361171"/>
    </source>
</evidence>
<dbReference type="InterPro" id="IPR015424">
    <property type="entry name" value="PyrdxlP-dep_Trfase"/>
</dbReference>
<dbReference type="EC" id="4.1.1.15" evidence="3 8"/>
<dbReference type="Proteomes" id="UP001497600">
    <property type="component" value="Chromosome H"/>
</dbReference>
<comment type="similarity">
    <text evidence="2 7">Belongs to the group II decarboxylase family.</text>
</comment>
<evidence type="ECO:0000313" key="10">
    <source>
        <dbReference type="EMBL" id="CAK7921127.1"/>
    </source>
</evidence>
<evidence type="ECO:0000256" key="1">
    <source>
        <dbReference type="ARBA" id="ARBA00001933"/>
    </source>
</evidence>
<dbReference type="Gene3D" id="3.40.640.10">
    <property type="entry name" value="Type I PLP-dependent aspartate aminotransferase-like (Major domain)"/>
    <property type="match status" value="1"/>
</dbReference>
<evidence type="ECO:0000256" key="5">
    <source>
        <dbReference type="ARBA" id="ARBA00023239"/>
    </source>
</evidence>
<dbReference type="PANTHER" id="PTHR43321:SF3">
    <property type="entry name" value="GLUTAMATE DECARBOXYLASE"/>
    <property type="match status" value="1"/>
</dbReference>
<dbReference type="InterPro" id="IPR015421">
    <property type="entry name" value="PyrdxlP-dep_Trfase_major"/>
</dbReference>
<dbReference type="PANTHER" id="PTHR43321">
    <property type="entry name" value="GLUTAMATE DECARBOXYLASE"/>
    <property type="match status" value="1"/>
</dbReference>
<dbReference type="Pfam" id="PF00282">
    <property type="entry name" value="Pyridoxal_deC"/>
    <property type="match status" value="1"/>
</dbReference>
<evidence type="ECO:0000256" key="2">
    <source>
        <dbReference type="ARBA" id="ARBA00009533"/>
    </source>
</evidence>
<dbReference type="SUPFAM" id="SSF53383">
    <property type="entry name" value="PLP-dependent transferases"/>
    <property type="match status" value="1"/>
</dbReference>